<comment type="similarity">
    <text evidence="2">Belongs to the carotenoid oxygenase family.</text>
</comment>
<dbReference type="InterPro" id="IPR004294">
    <property type="entry name" value="Carotenoid_Oase"/>
</dbReference>
<dbReference type="PANTHER" id="PTHR10543">
    <property type="entry name" value="BETA-CAROTENE DIOXYGENASE"/>
    <property type="match status" value="1"/>
</dbReference>
<evidence type="ECO:0000256" key="3">
    <source>
        <dbReference type="ARBA" id="ARBA00022723"/>
    </source>
</evidence>
<reference evidence="6 7" key="1">
    <citation type="submission" date="2022-11" db="EMBL/GenBank/DDBJ databases">
        <title>Minimal conservation of predation-associated metabolite biosynthetic gene clusters underscores biosynthetic potential of Myxococcota including descriptions for ten novel species: Archangium lansinium sp. nov., Myxococcus landrumus sp. nov., Nannocystis bai.</title>
        <authorList>
            <person name="Ahearne A."/>
            <person name="Stevens C."/>
            <person name="Dowd S."/>
        </authorList>
    </citation>
    <scope>NUCLEOTIDE SEQUENCE [LARGE SCALE GENOMIC DNA]</scope>
    <source>
        <strain evidence="6 7">RJM3</strain>
    </source>
</reference>
<sequence length="477" mass="53490">MTTSMTSSAEIPAPPPYLSGNYAPVDREITAHDLPVIGEIPRDLAGVFVRNGSNPRFRQKGRYHWFDGDGMIHALRFEDGRARYTNRWVRTWAFVEEEKAGASLWTGVTERPDFTNPRGPFKDTSNTDLVFHGGRLYSLWWLGGAAYVVHPTSLDTCGTETWGGKMPTISAHPKVDAVTGELMLFDYKPFPPYLTYAVVSASGELVHKTEIELPGPRLQHDLAITEHFAIFFDMSMQWDPQLLAVGKTKVKYFRDKPARIGVLPRHAPGSEIRWFETEPFYMYHTINAWEEGDRIVLVGCKIDAPVVGDPQNPAREVPTIGFLRLEPNLYRWELDTKTGAVKESRLDDVLTEFPRMDNRALGRKTRYSYNPRLSTSAPTLLFDGVVKYDYEAGTSAAFSYPAGRFGSEVVFAPRVGSKGEDDGYLVTYVVDEASGESEAYVLDAKDVSRAPLARVKLPQRVPTGYHAWWVPGSDLPA</sequence>
<organism evidence="6 7">
    <name type="scientific">Polyangium mundeleinium</name>
    <dbReference type="NCBI Taxonomy" id="2995306"/>
    <lineage>
        <taxon>Bacteria</taxon>
        <taxon>Pseudomonadati</taxon>
        <taxon>Myxococcota</taxon>
        <taxon>Polyangia</taxon>
        <taxon>Polyangiales</taxon>
        <taxon>Polyangiaceae</taxon>
        <taxon>Polyangium</taxon>
    </lineage>
</organism>
<gene>
    <name evidence="6" type="ORF">POL67_21915</name>
</gene>
<protein>
    <submittedName>
        <fullName evidence="6">Carotenoid oxygenase family protein</fullName>
    </submittedName>
</protein>
<dbReference type="RefSeq" id="WP_271920078.1">
    <property type="nucleotide sequence ID" value="NZ_JAQNDO010000001.1"/>
</dbReference>
<evidence type="ECO:0000256" key="2">
    <source>
        <dbReference type="ARBA" id="ARBA00006787"/>
    </source>
</evidence>
<accession>A0ABT5EQ85</accession>
<evidence type="ECO:0000256" key="5">
    <source>
        <dbReference type="ARBA" id="ARBA00023004"/>
    </source>
</evidence>
<evidence type="ECO:0000313" key="7">
    <source>
        <dbReference type="Proteomes" id="UP001221411"/>
    </source>
</evidence>
<evidence type="ECO:0000256" key="4">
    <source>
        <dbReference type="ARBA" id="ARBA00023002"/>
    </source>
</evidence>
<dbReference type="EMBL" id="JAQNDO010000001">
    <property type="protein sequence ID" value="MDC0744002.1"/>
    <property type="molecule type" value="Genomic_DNA"/>
</dbReference>
<dbReference type="Pfam" id="PF03055">
    <property type="entry name" value="RPE65"/>
    <property type="match status" value="1"/>
</dbReference>
<proteinExistence type="inferred from homology"/>
<name>A0ABT5EQ85_9BACT</name>
<dbReference type="PANTHER" id="PTHR10543:SF89">
    <property type="entry name" value="CAROTENOID 9,10(9',10')-CLEAVAGE DIOXYGENASE 1"/>
    <property type="match status" value="1"/>
</dbReference>
<keyword evidence="3" id="KW-0479">Metal-binding</keyword>
<comment type="cofactor">
    <cofactor evidence="1">
        <name>Fe(2+)</name>
        <dbReference type="ChEBI" id="CHEBI:29033"/>
    </cofactor>
</comment>
<keyword evidence="4" id="KW-0560">Oxidoreductase</keyword>
<dbReference type="Proteomes" id="UP001221411">
    <property type="component" value="Unassembled WGS sequence"/>
</dbReference>
<keyword evidence="7" id="KW-1185">Reference proteome</keyword>
<evidence type="ECO:0000256" key="1">
    <source>
        <dbReference type="ARBA" id="ARBA00001954"/>
    </source>
</evidence>
<comment type="caution">
    <text evidence="6">The sequence shown here is derived from an EMBL/GenBank/DDBJ whole genome shotgun (WGS) entry which is preliminary data.</text>
</comment>
<evidence type="ECO:0000313" key="6">
    <source>
        <dbReference type="EMBL" id="MDC0744002.1"/>
    </source>
</evidence>
<keyword evidence="5" id="KW-0408">Iron</keyword>